<reference evidence="1" key="1">
    <citation type="submission" date="2019-08" db="EMBL/GenBank/DDBJ databases">
        <authorList>
            <person name="Kucharzyk K."/>
            <person name="Murdoch R.W."/>
            <person name="Higgins S."/>
            <person name="Loffler F."/>
        </authorList>
    </citation>
    <scope>NUCLEOTIDE SEQUENCE</scope>
</reference>
<dbReference type="AlphaFoldDB" id="A0A645AGC8"/>
<dbReference type="PANTHER" id="PTHR42899">
    <property type="entry name" value="SPERMATOGENESIS-ASSOCIATED PROTEIN 20"/>
    <property type="match status" value="1"/>
</dbReference>
<comment type="caution">
    <text evidence="1">The sequence shown here is derived from an EMBL/GenBank/DDBJ whole genome shotgun (WGS) entry which is preliminary data.</text>
</comment>
<evidence type="ECO:0008006" key="2">
    <source>
        <dbReference type="Google" id="ProtNLM"/>
    </source>
</evidence>
<dbReference type="InterPro" id="IPR024705">
    <property type="entry name" value="Ssp411"/>
</dbReference>
<proteinExistence type="predicted"/>
<protein>
    <recommendedName>
        <fullName evidence="2">Thioredoxin domain-containing protein</fullName>
    </recommendedName>
</protein>
<name>A0A645AGC8_9ZZZZ</name>
<dbReference type="PANTHER" id="PTHR42899:SF1">
    <property type="entry name" value="SPERMATOGENESIS-ASSOCIATED PROTEIN 20"/>
    <property type="match status" value="1"/>
</dbReference>
<dbReference type="EMBL" id="VSSQ01012713">
    <property type="protein sequence ID" value="MPM49883.1"/>
    <property type="molecule type" value="Genomic_DNA"/>
</dbReference>
<accession>A0A645AGC8</accession>
<evidence type="ECO:0000313" key="1">
    <source>
        <dbReference type="EMBL" id="MPM49883.1"/>
    </source>
</evidence>
<sequence length="156" mass="17784">MIYNPKETYDGAVPSGNSVAAYNLMRLSRITGNKHIEELSREQIDFLSSSIENYPAGHTFALLAVLYEIYPSIEAVCLAIDDEDLKEIRKNLKHLPLVNTSVVAVKQSEAEETSNIIKYLKDYNLKNNKPTYYICENKNCTLPINDIDELIKKIRE</sequence>
<gene>
    <name evidence="1" type="ORF">SDC9_96617</name>
</gene>
<organism evidence="1">
    <name type="scientific">bioreactor metagenome</name>
    <dbReference type="NCBI Taxonomy" id="1076179"/>
    <lineage>
        <taxon>unclassified sequences</taxon>
        <taxon>metagenomes</taxon>
        <taxon>ecological metagenomes</taxon>
    </lineage>
</organism>